<name>A0A4S1CFQ9_9BACT</name>
<dbReference type="AlphaFoldDB" id="A0A4S1CFQ9"/>
<comment type="caution">
    <text evidence="4">The sequence shown here is derived from an EMBL/GenBank/DDBJ whole genome shotgun (WGS) entry which is preliminary data.</text>
</comment>
<evidence type="ECO:0000256" key="2">
    <source>
        <dbReference type="SAM" id="SignalP"/>
    </source>
</evidence>
<dbReference type="PANTHER" id="PTHR47245:SF2">
    <property type="entry name" value="PEPTIDYL-PROLYL CIS-TRANS ISOMERASE HP_0175-RELATED"/>
    <property type="match status" value="1"/>
</dbReference>
<feature type="domain" description="PpiC" evidence="3">
    <location>
        <begin position="197"/>
        <end position="298"/>
    </location>
</feature>
<evidence type="ECO:0000259" key="3">
    <source>
        <dbReference type="PROSITE" id="PS50198"/>
    </source>
</evidence>
<keyword evidence="5" id="KW-1185">Reference proteome</keyword>
<feature type="signal peptide" evidence="2">
    <location>
        <begin position="1"/>
        <end position="27"/>
    </location>
</feature>
<dbReference type="SUPFAM" id="SSF109998">
    <property type="entry name" value="Triger factor/SurA peptide-binding domain-like"/>
    <property type="match status" value="1"/>
</dbReference>
<protein>
    <submittedName>
        <fullName evidence="4">Peptidylprolyl isomerase</fullName>
    </submittedName>
</protein>
<dbReference type="InterPro" id="IPR050245">
    <property type="entry name" value="PrsA_foldase"/>
</dbReference>
<evidence type="ECO:0000313" key="4">
    <source>
        <dbReference type="EMBL" id="TGU72364.1"/>
    </source>
</evidence>
<dbReference type="PANTHER" id="PTHR47245">
    <property type="entry name" value="PEPTIDYLPROLYL ISOMERASE"/>
    <property type="match status" value="1"/>
</dbReference>
<dbReference type="Pfam" id="PF13624">
    <property type="entry name" value="SurA_N_3"/>
    <property type="match status" value="1"/>
</dbReference>
<dbReference type="InterPro" id="IPR027304">
    <property type="entry name" value="Trigger_fact/SurA_dom_sf"/>
</dbReference>
<keyword evidence="1 4" id="KW-0413">Isomerase</keyword>
<dbReference type="GO" id="GO:0003755">
    <property type="term" value="F:peptidyl-prolyl cis-trans isomerase activity"/>
    <property type="evidence" value="ECO:0007669"/>
    <property type="project" value="UniProtKB-KW"/>
</dbReference>
<dbReference type="InterPro" id="IPR000297">
    <property type="entry name" value="PPIase_PpiC"/>
</dbReference>
<dbReference type="RefSeq" id="WP_135869846.1">
    <property type="nucleotide sequence ID" value="NZ_SRSC01000002.1"/>
</dbReference>
<dbReference type="Pfam" id="PF13616">
    <property type="entry name" value="Rotamase_3"/>
    <property type="match status" value="1"/>
</dbReference>
<evidence type="ECO:0000256" key="1">
    <source>
        <dbReference type="PROSITE-ProRule" id="PRU00278"/>
    </source>
</evidence>
<feature type="chain" id="PRO_5020948361" evidence="2">
    <location>
        <begin position="28"/>
        <end position="343"/>
    </location>
</feature>
<keyword evidence="2" id="KW-0732">Signal</keyword>
<sequence>MFSFKRTVTPAVAAIAATLMLSAGVFAGEKADAAAKPADQKTVAKEADAKGQAVVVKVNGQGITRHEVDRAMKVMLAQNQVQEPLAPEAQKQAEAAVIDQLTAAELLYQEAAKVKVADLDKLVDEKVAQNRAKFKSEQDFVEALKGIDMSMKDMQDFTRKDILINNFIEQRFVAKAVATDDEAKKFYDQNIDRFKKEEAVRASHILIGADQKASPEERKKAKEKAEALLKRVKAGEDFAAIAKAESSCPSASQGGDLGAFGRGQTVPAFESAAFGLKPGEVSGVVETEFGYHIIKVVEKQEPSTEKFDAVKGKILNYLKQQKVQQELSSYIDELKKTAKIEKN</sequence>
<gene>
    <name evidence="4" type="ORF">E4633_08615</name>
</gene>
<proteinExistence type="predicted"/>
<organism evidence="4 5">
    <name type="scientific">Geomonas terrae</name>
    <dbReference type="NCBI Taxonomy" id="2562681"/>
    <lineage>
        <taxon>Bacteria</taxon>
        <taxon>Pseudomonadati</taxon>
        <taxon>Thermodesulfobacteriota</taxon>
        <taxon>Desulfuromonadia</taxon>
        <taxon>Geobacterales</taxon>
        <taxon>Geobacteraceae</taxon>
        <taxon>Geomonas</taxon>
    </lineage>
</organism>
<evidence type="ECO:0000313" key="5">
    <source>
        <dbReference type="Proteomes" id="UP000306416"/>
    </source>
</evidence>
<dbReference type="Gene3D" id="1.10.4030.10">
    <property type="entry name" value="Porin chaperone SurA, peptide-binding domain"/>
    <property type="match status" value="1"/>
</dbReference>
<dbReference type="InterPro" id="IPR046357">
    <property type="entry name" value="PPIase_dom_sf"/>
</dbReference>
<dbReference type="Gene3D" id="3.10.50.40">
    <property type="match status" value="1"/>
</dbReference>
<dbReference type="PROSITE" id="PS50198">
    <property type="entry name" value="PPIC_PPIASE_2"/>
    <property type="match status" value="1"/>
</dbReference>
<dbReference type="EMBL" id="SRSC01000002">
    <property type="protein sequence ID" value="TGU72364.1"/>
    <property type="molecule type" value="Genomic_DNA"/>
</dbReference>
<reference evidence="4 5" key="1">
    <citation type="submission" date="2019-04" db="EMBL/GenBank/DDBJ databases">
        <title>Geobacter oryzae sp. nov., ferric-reducing bacteria isolated from paddy soil.</title>
        <authorList>
            <person name="Xu Z."/>
            <person name="Masuda Y."/>
            <person name="Itoh H."/>
            <person name="Senoo K."/>
        </authorList>
    </citation>
    <scope>NUCLEOTIDE SEQUENCE [LARGE SCALE GENOMIC DNA]</scope>
    <source>
        <strain evidence="4 5">Red111</strain>
    </source>
</reference>
<accession>A0A4S1CFQ9</accession>
<dbReference type="Proteomes" id="UP000306416">
    <property type="component" value="Unassembled WGS sequence"/>
</dbReference>
<keyword evidence="1" id="KW-0697">Rotamase</keyword>
<dbReference type="SUPFAM" id="SSF54534">
    <property type="entry name" value="FKBP-like"/>
    <property type="match status" value="1"/>
</dbReference>